<dbReference type="STRING" id="1235990.BMSBPS_0447"/>
<dbReference type="KEGG" id="pck:BMSBPS_0447"/>
<organism evidence="11 12">
    <name type="scientific">Candidatus Pantoea carbekii</name>
    <dbReference type="NCBI Taxonomy" id="1235990"/>
    <lineage>
        <taxon>Bacteria</taxon>
        <taxon>Pseudomonadati</taxon>
        <taxon>Pseudomonadota</taxon>
        <taxon>Gammaproteobacteria</taxon>
        <taxon>Enterobacterales</taxon>
        <taxon>Erwiniaceae</taxon>
        <taxon>Pantoea</taxon>
    </lineage>
</organism>
<accession>U3U9U6</accession>
<dbReference type="PANTHER" id="PTHR11645:SF0">
    <property type="entry name" value="PYRROLINE-5-CARBOXYLATE REDUCTASE 3"/>
    <property type="match status" value="1"/>
</dbReference>
<evidence type="ECO:0000256" key="8">
    <source>
        <dbReference type="HAMAP-Rule" id="MF_01925"/>
    </source>
</evidence>
<dbReference type="AlphaFoldDB" id="U3U9U6"/>
<dbReference type="InterPro" id="IPR000304">
    <property type="entry name" value="Pyrroline-COOH_reductase"/>
</dbReference>
<comment type="pathway">
    <text evidence="8 10">Amino-acid biosynthesis; L-proline biosynthesis; L-proline from L-glutamate 5-semialdehyde: step 1/1.</text>
</comment>
<comment type="subcellular location">
    <subcellularLocation>
        <location evidence="1 8">Cytoplasm</location>
    </subcellularLocation>
</comment>
<dbReference type="Gene3D" id="3.40.50.720">
    <property type="entry name" value="NAD(P)-binding Rossmann-like Domain"/>
    <property type="match status" value="1"/>
</dbReference>
<dbReference type="EMBL" id="AP012554">
    <property type="protein sequence ID" value="BAO00783.1"/>
    <property type="molecule type" value="Genomic_DNA"/>
</dbReference>
<dbReference type="HAMAP" id="MF_01925">
    <property type="entry name" value="P5C_reductase"/>
    <property type="match status" value="1"/>
</dbReference>
<protein>
    <recommendedName>
        <fullName evidence="8 9">Pyrroline-5-carboxylate reductase</fullName>
        <shortName evidence="8">P5C reductase</shortName>
        <shortName evidence="8">P5CR</shortName>
        <ecNumber evidence="8 9">1.5.1.2</ecNumber>
    </recommendedName>
    <alternativeName>
        <fullName evidence="8">PCA reductase</fullName>
    </alternativeName>
</protein>
<evidence type="ECO:0000313" key="12">
    <source>
        <dbReference type="Proteomes" id="UP000016900"/>
    </source>
</evidence>
<evidence type="ECO:0000256" key="1">
    <source>
        <dbReference type="ARBA" id="ARBA00004496"/>
    </source>
</evidence>
<reference evidence="11 12" key="1">
    <citation type="submission" date="2012-10" db="EMBL/GenBank/DDBJ databases">
        <title>Genome sequence of the symbiont of the pentatomidae stink bug Halyomorpha halys.</title>
        <authorList>
            <person name="Kobayashi H."/>
            <person name="Fujii-Muramatsu R."/>
            <person name="Takeishi K."/>
            <person name="Noda H."/>
        </authorList>
    </citation>
    <scope>NUCLEOTIDE SEQUENCE [LARGE SCALE GENOMIC DNA]</scope>
</reference>
<dbReference type="UniPathway" id="UPA00098">
    <property type="reaction ID" value="UER00361"/>
</dbReference>
<keyword evidence="5 8" id="KW-0641">Proline biosynthesis</keyword>
<dbReference type="PIRSF" id="PIRSF000193">
    <property type="entry name" value="Pyrrol-5-carb_rd"/>
    <property type="match status" value="1"/>
</dbReference>
<dbReference type="SUPFAM" id="SSF48179">
    <property type="entry name" value="6-phosphogluconate dehydrogenase C-terminal domain-like"/>
    <property type="match status" value="1"/>
</dbReference>
<dbReference type="Proteomes" id="UP000016900">
    <property type="component" value="Chromosome"/>
</dbReference>
<dbReference type="InterPro" id="IPR029036">
    <property type="entry name" value="P5CR_dimer"/>
</dbReference>
<dbReference type="SUPFAM" id="SSF51735">
    <property type="entry name" value="NAD(P)-binding Rossmann-fold domains"/>
    <property type="match status" value="1"/>
</dbReference>
<dbReference type="KEGG" id="hhs:HHS_08130"/>
<dbReference type="PROSITE" id="PS00521">
    <property type="entry name" value="P5CR"/>
    <property type="match status" value="1"/>
</dbReference>
<dbReference type="FunFam" id="3.40.50.720:FF:000190">
    <property type="entry name" value="Pyrroline-5-carboxylate reductase"/>
    <property type="match status" value="1"/>
</dbReference>
<dbReference type="RefSeq" id="WP_022564802.1">
    <property type="nucleotide sequence ID" value="NZ_CP010907.1"/>
</dbReference>
<dbReference type="eggNOG" id="COG0345">
    <property type="taxonomic scope" value="Bacteria"/>
</dbReference>
<name>U3U9U6_9GAMM</name>
<evidence type="ECO:0000256" key="6">
    <source>
        <dbReference type="ARBA" id="ARBA00022857"/>
    </source>
</evidence>
<sequence length="269" mass="29069">MLEKKIGFIGGGNMAKTIISALVKNSNIIPTNIWVYDRKLDTNKKISQQYGITAAETANSLASEVDILLGTVKPNIILNVFKNLSNNLKKNTLIVSIAPGVTLKALASVLGKKCKIIRIMPNIPLLINQGMISVTPNKMVEKKEVNEIIEIFEKFGKTEIVSEDLIHTVVGISASAPAYVFMFIEAMADAAVLGGMPRDQAYRFAVQTVQGSAQMIVETGKHPGELKDIVCSPAGTTITAVKVLEEQGFRAAVIKAIQQCIAKSETLTQ</sequence>
<keyword evidence="12" id="KW-1185">Reference proteome</keyword>
<dbReference type="InterPro" id="IPR036291">
    <property type="entry name" value="NAD(P)-bd_dom_sf"/>
</dbReference>
<dbReference type="NCBIfam" id="TIGR00112">
    <property type="entry name" value="proC"/>
    <property type="match status" value="1"/>
</dbReference>
<comment type="catalytic activity">
    <reaction evidence="8">
        <text>L-proline + NAD(+) = (S)-1-pyrroline-5-carboxylate + NADH + 2 H(+)</text>
        <dbReference type="Rhea" id="RHEA:14105"/>
        <dbReference type="ChEBI" id="CHEBI:15378"/>
        <dbReference type="ChEBI" id="CHEBI:17388"/>
        <dbReference type="ChEBI" id="CHEBI:57540"/>
        <dbReference type="ChEBI" id="CHEBI:57945"/>
        <dbReference type="ChEBI" id="CHEBI:60039"/>
        <dbReference type="EC" id="1.5.1.2"/>
    </reaction>
</comment>
<evidence type="ECO:0000256" key="7">
    <source>
        <dbReference type="ARBA" id="ARBA00023002"/>
    </source>
</evidence>
<gene>
    <name evidence="8 11" type="primary">proC</name>
    <name evidence="11" type="ORF">HHS_08130</name>
</gene>
<dbReference type="Pfam" id="PF14748">
    <property type="entry name" value="P5CR_dimer"/>
    <property type="match status" value="1"/>
</dbReference>
<dbReference type="GO" id="GO:0004735">
    <property type="term" value="F:pyrroline-5-carboxylate reductase activity"/>
    <property type="evidence" value="ECO:0007669"/>
    <property type="project" value="UniProtKB-UniRule"/>
</dbReference>
<dbReference type="GO" id="GO:0055129">
    <property type="term" value="P:L-proline biosynthetic process"/>
    <property type="evidence" value="ECO:0007669"/>
    <property type="project" value="UniProtKB-UniRule"/>
</dbReference>
<evidence type="ECO:0000256" key="9">
    <source>
        <dbReference type="NCBIfam" id="TIGR00112"/>
    </source>
</evidence>
<evidence type="ECO:0000256" key="5">
    <source>
        <dbReference type="ARBA" id="ARBA00022650"/>
    </source>
</evidence>
<evidence type="ECO:0000256" key="10">
    <source>
        <dbReference type="RuleBase" id="RU003903"/>
    </source>
</evidence>
<comment type="function">
    <text evidence="8">Catalyzes the reduction of 1-pyrroline-5-carboxylate (PCA) to L-proline.</text>
</comment>
<dbReference type="PANTHER" id="PTHR11645">
    <property type="entry name" value="PYRROLINE-5-CARBOXYLATE REDUCTASE"/>
    <property type="match status" value="1"/>
</dbReference>
<evidence type="ECO:0000313" key="11">
    <source>
        <dbReference type="EMBL" id="BAO00783.1"/>
    </source>
</evidence>
<dbReference type="GO" id="GO:0005737">
    <property type="term" value="C:cytoplasm"/>
    <property type="evidence" value="ECO:0007669"/>
    <property type="project" value="UniProtKB-SubCell"/>
</dbReference>
<dbReference type="Pfam" id="PF03807">
    <property type="entry name" value="F420_oxidored"/>
    <property type="match status" value="1"/>
</dbReference>
<dbReference type="Gene3D" id="1.10.3730.10">
    <property type="entry name" value="ProC C-terminal domain-like"/>
    <property type="match status" value="1"/>
</dbReference>
<keyword evidence="4 8" id="KW-0028">Amino-acid biosynthesis</keyword>
<evidence type="ECO:0000256" key="4">
    <source>
        <dbReference type="ARBA" id="ARBA00022605"/>
    </source>
</evidence>
<dbReference type="InterPro" id="IPR028939">
    <property type="entry name" value="P5C_Rdtase_cat_N"/>
</dbReference>
<dbReference type="PATRIC" id="fig|1235990.3.peg.808"/>
<keyword evidence="6 8" id="KW-0521">NADP</keyword>
<dbReference type="OrthoDB" id="9805754at2"/>
<keyword evidence="7 8" id="KW-0560">Oxidoreductase</keyword>
<dbReference type="InterPro" id="IPR053790">
    <property type="entry name" value="P5CR-like_CS"/>
</dbReference>
<evidence type="ECO:0000256" key="2">
    <source>
        <dbReference type="ARBA" id="ARBA00005525"/>
    </source>
</evidence>
<dbReference type="InterPro" id="IPR008927">
    <property type="entry name" value="6-PGluconate_DH-like_C_sf"/>
</dbReference>
<comment type="catalytic activity">
    <reaction evidence="8 10">
        <text>L-proline + NADP(+) = (S)-1-pyrroline-5-carboxylate + NADPH + 2 H(+)</text>
        <dbReference type="Rhea" id="RHEA:14109"/>
        <dbReference type="ChEBI" id="CHEBI:15378"/>
        <dbReference type="ChEBI" id="CHEBI:17388"/>
        <dbReference type="ChEBI" id="CHEBI:57783"/>
        <dbReference type="ChEBI" id="CHEBI:58349"/>
        <dbReference type="ChEBI" id="CHEBI:60039"/>
        <dbReference type="EC" id="1.5.1.2"/>
    </reaction>
</comment>
<dbReference type="FunFam" id="1.10.3730.10:FF:000001">
    <property type="entry name" value="Pyrroline-5-carboxylate reductase"/>
    <property type="match status" value="1"/>
</dbReference>
<keyword evidence="3 8" id="KW-0963">Cytoplasm</keyword>
<evidence type="ECO:0000256" key="3">
    <source>
        <dbReference type="ARBA" id="ARBA00022490"/>
    </source>
</evidence>
<dbReference type="EC" id="1.5.1.2" evidence="8 9"/>
<comment type="similarity">
    <text evidence="2 8 10">Belongs to the pyrroline-5-carboxylate reductase family.</text>
</comment>
<proteinExistence type="inferred from homology"/>